<dbReference type="InterPro" id="IPR029016">
    <property type="entry name" value="GAF-like_dom_sf"/>
</dbReference>
<reference evidence="6 7" key="1">
    <citation type="submission" date="2020-05" db="EMBL/GenBank/DDBJ databases">
        <title>Complete genome sequencing of Campylobacter and Arcobacter type strains.</title>
        <authorList>
            <person name="Miller W.G."/>
            <person name="Yee E."/>
        </authorList>
    </citation>
    <scope>NUCLEOTIDE SEQUENCE [LARGE SCALE GENOMIC DNA]</scope>
    <source>
        <strain evidence="6 7">LMG 26156</strain>
    </source>
</reference>
<dbReference type="SUPFAM" id="SSF46785">
    <property type="entry name" value="Winged helix' DNA-binding domain"/>
    <property type="match status" value="1"/>
</dbReference>
<name>A0AAE7B991_9BACT</name>
<dbReference type="PANTHER" id="PTHR30136:SF35">
    <property type="entry name" value="HTH-TYPE TRANSCRIPTIONAL REGULATOR RV1719"/>
    <property type="match status" value="1"/>
</dbReference>
<protein>
    <submittedName>
        <fullName evidence="6">Transcriptional regulator, IclR family</fullName>
    </submittedName>
</protein>
<dbReference type="InterPro" id="IPR014757">
    <property type="entry name" value="Tscrpt_reg_IclR_C"/>
</dbReference>
<feature type="domain" description="HTH iclR-type" evidence="4">
    <location>
        <begin position="7"/>
        <end position="69"/>
    </location>
</feature>
<feature type="domain" description="IclR-ED" evidence="5">
    <location>
        <begin position="70"/>
        <end position="252"/>
    </location>
</feature>
<dbReference type="GO" id="GO:0045892">
    <property type="term" value="P:negative regulation of DNA-templated transcription"/>
    <property type="evidence" value="ECO:0007669"/>
    <property type="project" value="TreeGrafter"/>
</dbReference>
<dbReference type="Gene3D" id="1.10.10.10">
    <property type="entry name" value="Winged helix-like DNA-binding domain superfamily/Winged helix DNA-binding domain"/>
    <property type="match status" value="1"/>
</dbReference>
<dbReference type="InterPro" id="IPR036390">
    <property type="entry name" value="WH_DNA-bd_sf"/>
</dbReference>
<evidence type="ECO:0000313" key="6">
    <source>
        <dbReference type="EMBL" id="QKF67679.1"/>
    </source>
</evidence>
<evidence type="ECO:0000256" key="1">
    <source>
        <dbReference type="ARBA" id="ARBA00023015"/>
    </source>
</evidence>
<evidence type="ECO:0000259" key="4">
    <source>
        <dbReference type="PROSITE" id="PS51077"/>
    </source>
</evidence>
<keyword evidence="1" id="KW-0805">Transcription regulation</keyword>
<dbReference type="SMART" id="SM00346">
    <property type="entry name" value="HTH_ICLR"/>
    <property type="match status" value="1"/>
</dbReference>
<keyword evidence="3" id="KW-0804">Transcription</keyword>
<dbReference type="KEGG" id="avp:AVENP_2151"/>
<dbReference type="Pfam" id="PF01614">
    <property type="entry name" value="IclR_C"/>
    <property type="match status" value="1"/>
</dbReference>
<dbReference type="Gene3D" id="3.30.450.40">
    <property type="match status" value="1"/>
</dbReference>
<dbReference type="EMBL" id="CP053840">
    <property type="protein sequence ID" value="QKF67679.1"/>
    <property type="molecule type" value="Genomic_DNA"/>
</dbReference>
<dbReference type="PANTHER" id="PTHR30136">
    <property type="entry name" value="HELIX-TURN-HELIX TRANSCRIPTIONAL REGULATOR, ICLR FAMILY"/>
    <property type="match status" value="1"/>
</dbReference>
<accession>A0AAE7B991</accession>
<dbReference type="GO" id="GO:0003677">
    <property type="term" value="F:DNA binding"/>
    <property type="evidence" value="ECO:0007669"/>
    <property type="project" value="UniProtKB-KW"/>
</dbReference>
<dbReference type="AlphaFoldDB" id="A0AAE7B991"/>
<keyword evidence="7" id="KW-1185">Reference proteome</keyword>
<evidence type="ECO:0000256" key="3">
    <source>
        <dbReference type="ARBA" id="ARBA00023163"/>
    </source>
</evidence>
<dbReference type="InterPro" id="IPR036388">
    <property type="entry name" value="WH-like_DNA-bd_sf"/>
</dbReference>
<proteinExistence type="predicted"/>
<evidence type="ECO:0000256" key="2">
    <source>
        <dbReference type="ARBA" id="ARBA00023125"/>
    </source>
</evidence>
<sequence length="254" mass="28596">MNNSSNLSSVENALKILECFTIDETEKRVTQIAIELDLAKSTVSRLLKTLLNKGYVKKNPETQKYSLGTKILTLYSSLMSEMEVVKEAHTILEELAHETSESVQLAELEGSSVIYMEQIKSSYPIQIFAHIGRINPIHCTSSGKLLFAYQKESVIDKLLEMNFHRYTSSTVTNPVILKEELKEIKKLGYCYIQNEFIDGIVSIAAPIRDYNKNIIAAVSLVGPIQRINGVKAQQFINKVVEASKKISLKMGYRT</sequence>
<dbReference type="Proteomes" id="UP000503482">
    <property type="component" value="Chromosome"/>
</dbReference>
<dbReference type="InterPro" id="IPR005471">
    <property type="entry name" value="Tscrpt_reg_IclR_N"/>
</dbReference>
<dbReference type="Pfam" id="PF09339">
    <property type="entry name" value="HTH_IclR"/>
    <property type="match status" value="1"/>
</dbReference>
<dbReference type="PROSITE" id="PS51078">
    <property type="entry name" value="ICLR_ED"/>
    <property type="match status" value="1"/>
</dbReference>
<dbReference type="RefSeq" id="WP_128359416.1">
    <property type="nucleotide sequence ID" value="NZ_CP053840.1"/>
</dbReference>
<dbReference type="GO" id="GO:0003700">
    <property type="term" value="F:DNA-binding transcription factor activity"/>
    <property type="evidence" value="ECO:0007669"/>
    <property type="project" value="TreeGrafter"/>
</dbReference>
<dbReference type="SUPFAM" id="SSF55781">
    <property type="entry name" value="GAF domain-like"/>
    <property type="match status" value="1"/>
</dbReference>
<dbReference type="PROSITE" id="PS51077">
    <property type="entry name" value="HTH_ICLR"/>
    <property type="match status" value="1"/>
</dbReference>
<evidence type="ECO:0000259" key="5">
    <source>
        <dbReference type="PROSITE" id="PS51078"/>
    </source>
</evidence>
<keyword evidence="2" id="KW-0238">DNA-binding</keyword>
<evidence type="ECO:0000313" key="7">
    <source>
        <dbReference type="Proteomes" id="UP000503482"/>
    </source>
</evidence>
<dbReference type="InterPro" id="IPR050707">
    <property type="entry name" value="HTH_MetabolicPath_Reg"/>
</dbReference>
<organism evidence="6 7">
    <name type="scientific">Arcobacter venerupis</name>
    <dbReference type="NCBI Taxonomy" id="1054033"/>
    <lineage>
        <taxon>Bacteria</taxon>
        <taxon>Pseudomonadati</taxon>
        <taxon>Campylobacterota</taxon>
        <taxon>Epsilonproteobacteria</taxon>
        <taxon>Campylobacterales</taxon>
        <taxon>Arcobacteraceae</taxon>
        <taxon>Arcobacter</taxon>
    </lineage>
</organism>
<dbReference type="FunFam" id="1.10.10.10:FF:000056">
    <property type="entry name" value="IclR family transcriptional regulator"/>
    <property type="match status" value="1"/>
</dbReference>
<gene>
    <name evidence="6" type="ORF">AVENP_2151</name>
</gene>